<evidence type="ECO:0000313" key="9">
    <source>
        <dbReference type="Proteomes" id="UP000809789"/>
    </source>
</evidence>
<dbReference type="GO" id="GO:0016020">
    <property type="term" value="C:membrane"/>
    <property type="evidence" value="ECO:0007669"/>
    <property type="project" value="UniProtKB-SubCell"/>
</dbReference>
<evidence type="ECO:0000313" key="8">
    <source>
        <dbReference type="EMBL" id="KAG8629842.1"/>
    </source>
</evidence>
<comment type="subcellular location">
    <subcellularLocation>
        <location evidence="1">Membrane</location>
        <topology evidence="1">Multi-pass membrane protein</topology>
    </subcellularLocation>
</comment>
<organism evidence="8 9">
    <name type="scientific">Elsinoe batatas</name>
    <dbReference type="NCBI Taxonomy" id="2601811"/>
    <lineage>
        <taxon>Eukaryota</taxon>
        <taxon>Fungi</taxon>
        <taxon>Dikarya</taxon>
        <taxon>Ascomycota</taxon>
        <taxon>Pezizomycotina</taxon>
        <taxon>Dothideomycetes</taxon>
        <taxon>Dothideomycetidae</taxon>
        <taxon>Myriangiales</taxon>
        <taxon>Elsinoaceae</taxon>
        <taxon>Elsinoe</taxon>
    </lineage>
</organism>
<feature type="domain" description="Rhodopsin" evidence="7">
    <location>
        <begin position="69"/>
        <end position="223"/>
    </location>
</feature>
<evidence type="ECO:0000256" key="5">
    <source>
        <dbReference type="ARBA" id="ARBA00038359"/>
    </source>
</evidence>
<evidence type="ECO:0000256" key="2">
    <source>
        <dbReference type="ARBA" id="ARBA00022692"/>
    </source>
</evidence>
<comment type="caution">
    <text evidence="8">The sequence shown here is derived from an EMBL/GenBank/DDBJ whole genome shotgun (WGS) entry which is preliminary data.</text>
</comment>
<proteinExistence type="inferred from homology"/>
<dbReference type="AlphaFoldDB" id="A0A8K0L606"/>
<keyword evidence="9" id="KW-1185">Reference proteome</keyword>
<sequence>MISSTDSTNANNICSALTLLILIARLSLCKLQQEPMDLSFFICLFALCCVTARMPVLETTNLAHVRIGSILSLTTRILLTSVLWSMNLKHAITASWIFMAVSYIAVVAATFLECRPFSLWWQIQPSPGTCVKAYYQTVIQCVDNVVVDVVFMLISVPLLFIQGSSMKQKIRIGGLISLGLFCIIVTCLRLGYIFVQGSLQPTRSFWGSIQLLMATVVANAPVLYGSVNLFKRKGKTSYGYGATGPQTGTARVTGQQRTVVEEEKDGAIVKQTVVTLETDRV</sequence>
<dbReference type="InterPro" id="IPR049326">
    <property type="entry name" value="Rhodopsin_dom_fungi"/>
</dbReference>
<gene>
    <name evidence="8" type="ORF">KVT40_001461</name>
</gene>
<feature type="transmembrane region" description="Helical" evidence="6">
    <location>
        <begin position="92"/>
        <end position="112"/>
    </location>
</feature>
<evidence type="ECO:0000256" key="3">
    <source>
        <dbReference type="ARBA" id="ARBA00022989"/>
    </source>
</evidence>
<keyword evidence="3 6" id="KW-1133">Transmembrane helix</keyword>
<dbReference type="PANTHER" id="PTHR33048">
    <property type="entry name" value="PTH11-LIKE INTEGRAL MEMBRANE PROTEIN (AFU_ORTHOLOGUE AFUA_5G11245)"/>
    <property type="match status" value="1"/>
</dbReference>
<dbReference type="InterPro" id="IPR052337">
    <property type="entry name" value="SAT4-like"/>
</dbReference>
<evidence type="ECO:0000259" key="7">
    <source>
        <dbReference type="Pfam" id="PF20684"/>
    </source>
</evidence>
<accession>A0A8K0L606</accession>
<evidence type="ECO:0000256" key="1">
    <source>
        <dbReference type="ARBA" id="ARBA00004141"/>
    </source>
</evidence>
<dbReference type="Proteomes" id="UP000809789">
    <property type="component" value="Unassembled WGS sequence"/>
</dbReference>
<comment type="similarity">
    <text evidence="5">Belongs to the SAT4 family.</text>
</comment>
<keyword evidence="4 6" id="KW-0472">Membrane</keyword>
<reference evidence="8" key="1">
    <citation type="submission" date="2021-07" db="EMBL/GenBank/DDBJ databases">
        <title>Elsinoe batatas strain:CRI-CJ2 Genome sequencing and assembly.</title>
        <authorList>
            <person name="Huang L."/>
        </authorList>
    </citation>
    <scope>NUCLEOTIDE SEQUENCE</scope>
    <source>
        <strain evidence="8">CRI-CJ2</strain>
    </source>
</reference>
<dbReference type="OrthoDB" id="2988756at2759"/>
<feature type="transmembrane region" description="Helical" evidence="6">
    <location>
        <begin position="68"/>
        <end position="86"/>
    </location>
</feature>
<protein>
    <recommendedName>
        <fullName evidence="7">Rhodopsin domain-containing protein</fullName>
    </recommendedName>
</protein>
<dbReference type="Pfam" id="PF20684">
    <property type="entry name" value="Fung_rhodopsin"/>
    <property type="match status" value="1"/>
</dbReference>
<feature type="transmembrane region" description="Helical" evidence="6">
    <location>
        <begin position="172"/>
        <end position="195"/>
    </location>
</feature>
<feature type="transmembrane region" description="Helical" evidence="6">
    <location>
        <begin position="207"/>
        <end position="227"/>
    </location>
</feature>
<evidence type="ECO:0000256" key="6">
    <source>
        <dbReference type="SAM" id="Phobius"/>
    </source>
</evidence>
<evidence type="ECO:0000256" key="4">
    <source>
        <dbReference type="ARBA" id="ARBA00023136"/>
    </source>
</evidence>
<dbReference type="PANTHER" id="PTHR33048:SF166">
    <property type="entry name" value="PTH11-LIKE INTEGRAL MEMBRANE PROTEIN"/>
    <property type="match status" value="1"/>
</dbReference>
<dbReference type="EMBL" id="JAESVG020000002">
    <property type="protein sequence ID" value="KAG8629842.1"/>
    <property type="molecule type" value="Genomic_DNA"/>
</dbReference>
<feature type="transmembrane region" description="Helical" evidence="6">
    <location>
        <begin position="39"/>
        <end position="56"/>
    </location>
</feature>
<name>A0A8K0L606_9PEZI</name>
<keyword evidence="2 6" id="KW-0812">Transmembrane</keyword>